<dbReference type="RefSeq" id="WP_231249941.1">
    <property type="nucleotide sequence ID" value="NZ_BAAAMQ010000005.1"/>
</dbReference>
<dbReference type="SUPFAM" id="SSF46689">
    <property type="entry name" value="Homeodomain-like"/>
    <property type="match status" value="1"/>
</dbReference>
<evidence type="ECO:0000313" key="2">
    <source>
        <dbReference type="Proteomes" id="UP001501161"/>
    </source>
</evidence>
<dbReference type="InterPro" id="IPR009057">
    <property type="entry name" value="Homeodomain-like_sf"/>
</dbReference>
<organism evidence="1 2">
    <name type="scientific">Nocardioides furvisabuli</name>
    <dbReference type="NCBI Taxonomy" id="375542"/>
    <lineage>
        <taxon>Bacteria</taxon>
        <taxon>Bacillati</taxon>
        <taxon>Actinomycetota</taxon>
        <taxon>Actinomycetes</taxon>
        <taxon>Propionibacteriales</taxon>
        <taxon>Nocardioidaceae</taxon>
        <taxon>Nocardioides</taxon>
    </lineage>
</organism>
<comment type="caution">
    <text evidence="1">The sequence shown here is derived from an EMBL/GenBank/DDBJ whole genome shotgun (WGS) entry which is preliminary data.</text>
</comment>
<protein>
    <recommendedName>
        <fullName evidence="3">TetR family transcriptional regulator</fullName>
    </recommendedName>
</protein>
<dbReference type="Proteomes" id="UP001501161">
    <property type="component" value="Unassembled WGS sequence"/>
</dbReference>
<accession>A0ABN2WS19</accession>
<keyword evidence="2" id="KW-1185">Reference proteome</keyword>
<reference evidence="1 2" key="1">
    <citation type="journal article" date="2019" name="Int. J. Syst. Evol. Microbiol.">
        <title>The Global Catalogue of Microorganisms (GCM) 10K type strain sequencing project: providing services to taxonomists for standard genome sequencing and annotation.</title>
        <authorList>
            <consortium name="The Broad Institute Genomics Platform"/>
            <consortium name="The Broad Institute Genome Sequencing Center for Infectious Disease"/>
            <person name="Wu L."/>
            <person name="Ma J."/>
        </authorList>
    </citation>
    <scope>NUCLEOTIDE SEQUENCE [LARGE SCALE GENOMIC DNA]</scope>
    <source>
        <strain evidence="1 2">JCM 13813</strain>
    </source>
</reference>
<evidence type="ECO:0000313" key="1">
    <source>
        <dbReference type="EMBL" id="GAA2097255.1"/>
    </source>
</evidence>
<proteinExistence type="predicted"/>
<name>A0ABN2WS19_9ACTN</name>
<sequence length="206" mass="22386">MDADNRFIPRSGPMFSRSSPAKAQMATDLAIPILADGGWPALTLRNVAAAANVTPQAIAAWFPSVAAMRAAVAAVYGDRWIRERDNLARTRTFSRDRVRTSSDVAEALLPQSWNEDVYDGIWLTIVEAGRWDETVGAAVATVQDRERDLVRRLLEPSWPDEVERLEREVDLVLAAVRGLRASYAPLRSGTTTVRAGSVLAGLAGAG</sequence>
<dbReference type="EMBL" id="BAAAMQ010000005">
    <property type="protein sequence ID" value="GAA2097255.1"/>
    <property type="molecule type" value="Genomic_DNA"/>
</dbReference>
<evidence type="ECO:0008006" key="3">
    <source>
        <dbReference type="Google" id="ProtNLM"/>
    </source>
</evidence>
<dbReference type="Gene3D" id="1.10.357.10">
    <property type="entry name" value="Tetracycline Repressor, domain 2"/>
    <property type="match status" value="1"/>
</dbReference>
<gene>
    <name evidence="1" type="ORF">GCM10009726_05650</name>
</gene>